<dbReference type="InParanoid" id="D2V5I5"/>
<protein>
    <submittedName>
        <fullName evidence="1">Predicted protein</fullName>
    </submittedName>
</protein>
<keyword evidence="2" id="KW-1185">Reference proteome</keyword>
<accession>D2V5I5</accession>
<name>D2V5I5_NAEGR</name>
<gene>
    <name evidence="1" type="ORF">NAEGRDRAFT_64089</name>
</gene>
<dbReference type="AlphaFoldDB" id="D2V5I5"/>
<dbReference type="GeneID" id="8849468"/>
<dbReference type="KEGG" id="ngr:NAEGRDRAFT_64089"/>
<dbReference type="VEuPathDB" id="AmoebaDB:NAEGRDRAFT_64089"/>
<sequence>MKKPVICVDGKDRVLNYEYLDKRKHIGMIVRNLFRKWLIEWIENSNSYWNVGKVAEKSTLIQTLDVNEGKYEELLQFSRIFGDVRKMLNVNNQNESQTSSIWNFFNQLVGYSKHNAEEVINQEEKQVDDIKIAMFGSEISQLYHHMKNSPNKHKYLVGCDLSIIEYHSLRSLTRYRYQVFANAGSDKYIGVTKSYFKGSHFIVLLFDSKSSMEYLKNLDSFITMYMELIFIQLKSSHSNHVQKHEAEQFIYSNFGEAVYLEIDIENNPKSVDAILSYTALLSDILMGCNLNGSWKYKKGQ</sequence>
<proteinExistence type="predicted"/>
<dbReference type="RefSeq" id="XP_002680400.1">
    <property type="nucleotide sequence ID" value="XM_002680354.1"/>
</dbReference>
<reference evidence="1 2" key="1">
    <citation type="journal article" date="2010" name="Cell">
        <title>The genome of Naegleria gruberi illuminates early eukaryotic versatility.</title>
        <authorList>
            <person name="Fritz-Laylin L.K."/>
            <person name="Prochnik S.E."/>
            <person name="Ginger M.L."/>
            <person name="Dacks J.B."/>
            <person name="Carpenter M.L."/>
            <person name="Field M.C."/>
            <person name="Kuo A."/>
            <person name="Paredez A."/>
            <person name="Chapman J."/>
            <person name="Pham J."/>
            <person name="Shu S."/>
            <person name="Neupane R."/>
            <person name="Cipriano M."/>
            <person name="Mancuso J."/>
            <person name="Tu H."/>
            <person name="Salamov A."/>
            <person name="Lindquist E."/>
            <person name="Shapiro H."/>
            <person name="Lucas S."/>
            <person name="Grigoriev I.V."/>
            <person name="Cande W.Z."/>
            <person name="Fulton C."/>
            <person name="Rokhsar D.S."/>
            <person name="Dawson S.C."/>
        </authorList>
    </citation>
    <scope>NUCLEOTIDE SEQUENCE [LARGE SCALE GENOMIC DNA]</scope>
    <source>
        <strain evidence="1 2">NEG-M</strain>
    </source>
</reference>
<dbReference type="Proteomes" id="UP000006671">
    <property type="component" value="Unassembled WGS sequence"/>
</dbReference>
<dbReference type="InterPro" id="IPR027417">
    <property type="entry name" value="P-loop_NTPase"/>
</dbReference>
<dbReference type="Gene3D" id="3.40.50.300">
    <property type="entry name" value="P-loop containing nucleotide triphosphate hydrolases"/>
    <property type="match status" value="1"/>
</dbReference>
<evidence type="ECO:0000313" key="2">
    <source>
        <dbReference type="Proteomes" id="UP000006671"/>
    </source>
</evidence>
<evidence type="ECO:0000313" key="1">
    <source>
        <dbReference type="EMBL" id="EFC47656.1"/>
    </source>
</evidence>
<organism evidence="2">
    <name type="scientific">Naegleria gruberi</name>
    <name type="common">Amoeba</name>
    <dbReference type="NCBI Taxonomy" id="5762"/>
    <lineage>
        <taxon>Eukaryota</taxon>
        <taxon>Discoba</taxon>
        <taxon>Heterolobosea</taxon>
        <taxon>Tetramitia</taxon>
        <taxon>Eutetramitia</taxon>
        <taxon>Vahlkampfiidae</taxon>
        <taxon>Naegleria</taxon>
    </lineage>
</organism>
<dbReference type="SUPFAM" id="SSF52540">
    <property type="entry name" value="P-loop containing nucleoside triphosphate hydrolases"/>
    <property type="match status" value="1"/>
</dbReference>
<dbReference type="EMBL" id="GG738853">
    <property type="protein sequence ID" value="EFC47656.1"/>
    <property type="molecule type" value="Genomic_DNA"/>
</dbReference>